<proteinExistence type="predicted"/>
<keyword evidence="2" id="KW-1185">Reference proteome</keyword>
<accession>A0ABR3LI84</accession>
<evidence type="ECO:0000313" key="2">
    <source>
        <dbReference type="Proteomes" id="UP001558613"/>
    </source>
</evidence>
<dbReference type="Proteomes" id="UP001558613">
    <property type="component" value="Unassembled WGS sequence"/>
</dbReference>
<gene>
    <name evidence="1" type="ORF">QQF64_019537</name>
</gene>
<dbReference type="EMBL" id="JAYMGO010000022">
    <property type="protein sequence ID" value="KAL1251741.1"/>
    <property type="molecule type" value="Genomic_DNA"/>
</dbReference>
<organism evidence="1 2">
    <name type="scientific">Cirrhinus molitorella</name>
    <name type="common">mud carp</name>
    <dbReference type="NCBI Taxonomy" id="172907"/>
    <lineage>
        <taxon>Eukaryota</taxon>
        <taxon>Metazoa</taxon>
        <taxon>Chordata</taxon>
        <taxon>Craniata</taxon>
        <taxon>Vertebrata</taxon>
        <taxon>Euteleostomi</taxon>
        <taxon>Actinopterygii</taxon>
        <taxon>Neopterygii</taxon>
        <taxon>Teleostei</taxon>
        <taxon>Ostariophysi</taxon>
        <taxon>Cypriniformes</taxon>
        <taxon>Cyprinidae</taxon>
        <taxon>Labeoninae</taxon>
        <taxon>Labeonini</taxon>
        <taxon>Cirrhinus</taxon>
    </lineage>
</organism>
<reference evidence="1 2" key="1">
    <citation type="submission" date="2023-09" db="EMBL/GenBank/DDBJ databases">
        <authorList>
            <person name="Wang M."/>
        </authorList>
    </citation>
    <scope>NUCLEOTIDE SEQUENCE [LARGE SCALE GENOMIC DNA]</scope>
    <source>
        <strain evidence="1">GT-2023</strain>
        <tissue evidence="1">Liver</tissue>
    </source>
</reference>
<comment type="caution">
    <text evidence="1">The sequence shown here is derived from an EMBL/GenBank/DDBJ whole genome shotgun (WGS) entry which is preliminary data.</text>
</comment>
<name>A0ABR3LI84_9TELE</name>
<sequence>MWTNLHFTLHLFIIEYKWPFQVKNKLHFAAVRHLLRGPVSLTISWINQKLPVPFTFHFVFRDDVDLITDAGLL</sequence>
<protein>
    <submittedName>
        <fullName evidence="1">Uncharacterized protein</fullName>
    </submittedName>
</protein>
<evidence type="ECO:0000313" key="1">
    <source>
        <dbReference type="EMBL" id="KAL1251741.1"/>
    </source>
</evidence>